<keyword evidence="1" id="KW-1133">Transmembrane helix</keyword>
<protein>
    <submittedName>
        <fullName evidence="2">DUF2812 domain-containing protein</fullName>
    </submittedName>
</protein>
<evidence type="ECO:0000256" key="1">
    <source>
        <dbReference type="SAM" id="Phobius"/>
    </source>
</evidence>
<dbReference type="RefSeq" id="WP_052376029.1">
    <property type="nucleotide sequence ID" value="NZ_JAPVER010000020.1"/>
</dbReference>
<dbReference type="InterPro" id="IPR021359">
    <property type="entry name" value="DUF2812"/>
</dbReference>
<dbReference type="EMBL" id="JAPVER010000020">
    <property type="protein sequence ID" value="MCZ3365947.1"/>
    <property type="molecule type" value="Genomic_DNA"/>
</dbReference>
<sequence>MNEIKTAWHWWWGWNPEKIEDWLEEMELEGWNLFQVDFNHIRFKFEKGESRKMRYCVDYQENVDENYFEIFKEYGWELADDGILPWYIWRKSYENERPSIYTDTISLIERNNRQLWIVGVLIVMDTIVFYSTFNGGYIGIGLGLLFLMILALGYIMMQLYLYNKKLEKNEMKL</sequence>
<accession>A0A9E4ZUM7</accession>
<dbReference type="Pfam" id="PF11193">
    <property type="entry name" value="DUF2812"/>
    <property type="match status" value="1"/>
</dbReference>
<dbReference type="AlphaFoldDB" id="A0A9E4ZUM7"/>
<gene>
    <name evidence="3" type="ORF">O3H35_02055</name>
    <name evidence="2" type="ORF">O3H54_08635</name>
</gene>
<comment type="caution">
    <text evidence="2">The sequence shown here is derived from an EMBL/GenBank/DDBJ whole genome shotgun (WGS) entry which is preliminary data.</text>
</comment>
<proteinExistence type="predicted"/>
<keyword evidence="1" id="KW-0472">Membrane</keyword>
<evidence type="ECO:0000313" key="3">
    <source>
        <dbReference type="EMBL" id="MCZ3371412.1"/>
    </source>
</evidence>
<keyword evidence="1" id="KW-0812">Transmembrane</keyword>
<dbReference type="EMBL" id="JAPVES010000024">
    <property type="protein sequence ID" value="MCZ3371412.1"/>
    <property type="molecule type" value="Genomic_DNA"/>
</dbReference>
<feature type="transmembrane region" description="Helical" evidence="1">
    <location>
        <begin position="115"/>
        <end position="133"/>
    </location>
</feature>
<dbReference type="Proteomes" id="UP001068021">
    <property type="component" value="Unassembled WGS sequence"/>
</dbReference>
<reference evidence="2" key="1">
    <citation type="submission" date="2022-12" db="EMBL/GenBank/DDBJ databases">
        <title>Reclassification of two methanogenic archaea species isolated from the Kolyma lowland permafrost.</title>
        <authorList>
            <person name="Trubitsyn V.E."/>
            <person name="Rivkina E.M."/>
            <person name="Shcherbakova V.A."/>
        </authorList>
    </citation>
    <scope>NUCLEOTIDE SEQUENCE</scope>
    <source>
        <strain evidence="2">M2</strain>
        <strain evidence="3">MK4</strain>
    </source>
</reference>
<dbReference type="Proteomes" id="UP001074446">
    <property type="component" value="Unassembled WGS sequence"/>
</dbReference>
<keyword evidence="4" id="KW-1185">Reference proteome</keyword>
<organism evidence="2 4">
    <name type="scientific">Methanobacterium veterum</name>
    <dbReference type="NCBI Taxonomy" id="408577"/>
    <lineage>
        <taxon>Archaea</taxon>
        <taxon>Methanobacteriati</taxon>
        <taxon>Methanobacteriota</taxon>
        <taxon>Methanomada group</taxon>
        <taxon>Methanobacteria</taxon>
        <taxon>Methanobacteriales</taxon>
        <taxon>Methanobacteriaceae</taxon>
        <taxon>Methanobacterium</taxon>
    </lineage>
</organism>
<name>A0A9E4ZUM7_9EURY</name>
<evidence type="ECO:0000313" key="2">
    <source>
        <dbReference type="EMBL" id="MCZ3365947.1"/>
    </source>
</evidence>
<evidence type="ECO:0000313" key="4">
    <source>
        <dbReference type="Proteomes" id="UP001068021"/>
    </source>
</evidence>
<feature type="transmembrane region" description="Helical" evidence="1">
    <location>
        <begin position="139"/>
        <end position="162"/>
    </location>
</feature>